<evidence type="ECO:0000256" key="1">
    <source>
        <dbReference type="ARBA" id="ARBA00023002"/>
    </source>
</evidence>
<gene>
    <name evidence="3" type="ORF">GUITHDRAFT_153759</name>
</gene>
<dbReference type="PANTHER" id="PTHR10366">
    <property type="entry name" value="NAD DEPENDENT EPIMERASE/DEHYDRATASE"/>
    <property type="match status" value="1"/>
</dbReference>
<dbReference type="Pfam" id="PF01370">
    <property type="entry name" value="Epimerase"/>
    <property type="match status" value="1"/>
</dbReference>
<protein>
    <recommendedName>
        <fullName evidence="2">NAD-dependent epimerase/dehydratase domain-containing protein</fullName>
    </recommendedName>
</protein>
<reference evidence="5" key="2">
    <citation type="submission" date="2012-11" db="EMBL/GenBank/DDBJ databases">
        <authorList>
            <person name="Kuo A."/>
            <person name="Curtis B.A."/>
            <person name="Tanifuji G."/>
            <person name="Burki F."/>
            <person name="Gruber A."/>
            <person name="Irimia M."/>
            <person name="Maruyama S."/>
            <person name="Arias M.C."/>
            <person name="Ball S.G."/>
            <person name="Gile G.H."/>
            <person name="Hirakawa Y."/>
            <person name="Hopkins J.F."/>
            <person name="Rensing S.A."/>
            <person name="Schmutz J."/>
            <person name="Symeonidi A."/>
            <person name="Elias M."/>
            <person name="Eveleigh R.J."/>
            <person name="Herman E.K."/>
            <person name="Klute M.J."/>
            <person name="Nakayama T."/>
            <person name="Obornik M."/>
            <person name="Reyes-Prieto A."/>
            <person name="Armbrust E.V."/>
            <person name="Aves S.J."/>
            <person name="Beiko R.G."/>
            <person name="Coutinho P."/>
            <person name="Dacks J.B."/>
            <person name="Durnford D.G."/>
            <person name="Fast N.M."/>
            <person name="Green B.R."/>
            <person name="Grisdale C."/>
            <person name="Hempe F."/>
            <person name="Henrissat B."/>
            <person name="Hoppner M.P."/>
            <person name="Ishida K.-I."/>
            <person name="Kim E."/>
            <person name="Koreny L."/>
            <person name="Kroth P.G."/>
            <person name="Liu Y."/>
            <person name="Malik S.-B."/>
            <person name="Maier U.G."/>
            <person name="McRose D."/>
            <person name="Mock T."/>
            <person name="Neilson J.A."/>
            <person name="Onodera N.T."/>
            <person name="Poole A.M."/>
            <person name="Pritham E.J."/>
            <person name="Richards T.A."/>
            <person name="Rocap G."/>
            <person name="Roy S.W."/>
            <person name="Sarai C."/>
            <person name="Schaack S."/>
            <person name="Shirato S."/>
            <person name="Slamovits C.H."/>
            <person name="Spencer D.F."/>
            <person name="Suzuki S."/>
            <person name="Worden A.Z."/>
            <person name="Zauner S."/>
            <person name="Barry K."/>
            <person name="Bell C."/>
            <person name="Bharti A.K."/>
            <person name="Crow J.A."/>
            <person name="Grimwood J."/>
            <person name="Kramer R."/>
            <person name="Lindquist E."/>
            <person name="Lucas S."/>
            <person name="Salamov A."/>
            <person name="McFadden G.I."/>
            <person name="Lane C.E."/>
            <person name="Keeling P.J."/>
            <person name="Gray M.W."/>
            <person name="Grigoriev I.V."/>
            <person name="Archibald J.M."/>
        </authorList>
    </citation>
    <scope>NUCLEOTIDE SEQUENCE</scope>
    <source>
        <strain evidence="5">CCMP2712</strain>
    </source>
</reference>
<dbReference type="AlphaFoldDB" id="L1J123"/>
<dbReference type="GO" id="GO:0016616">
    <property type="term" value="F:oxidoreductase activity, acting on the CH-OH group of donors, NAD or NADP as acceptor"/>
    <property type="evidence" value="ECO:0007669"/>
    <property type="project" value="TreeGrafter"/>
</dbReference>
<dbReference type="STRING" id="905079.L1J123"/>
<evidence type="ECO:0000313" key="3">
    <source>
        <dbReference type="EMBL" id="EKX41819.1"/>
    </source>
</evidence>
<dbReference type="PaxDb" id="55529-EKX41819"/>
<reference evidence="4" key="3">
    <citation type="submission" date="2015-06" db="UniProtKB">
        <authorList>
            <consortium name="EnsemblProtists"/>
        </authorList>
    </citation>
    <scope>IDENTIFICATION</scope>
</reference>
<evidence type="ECO:0000313" key="5">
    <source>
        <dbReference type="Proteomes" id="UP000011087"/>
    </source>
</evidence>
<dbReference type="KEGG" id="gtt:GUITHDRAFT_153759"/>
<dbReference type="InterPro" id="IPR001509">
    <property type="entry name" value="Epimerase_deHydtase"/>
</dbReference>
<dbReference type="InterPro" id="IPR050425">
    <property type="entry name" value="NAD(P)_dehydrat-like"/>
</dbReference>
<accession>L1J123</accession>
<dbReference type="Proteomes" id="UP000011087">
    <property type="component" value="Unassembled WGS sequence"/>
</dbReference>
<dbReference type="Gene3D" id="3.40.50.720">
    <property type="entry name" value="NAD(P)-binding Rossmann-like Domain"/>
    <property type="match status" value="1"/>
</dbReference>
<evidence type="ECO:0000259" key="2">
    <source>
        <dbReference type="Pfam" id="PF01370"/>
    </source>
</evidence>
<dbReference type="GeneID" id="17298463"/>
<dbReference type="SUPFAM" id="SSF51735">
    <property type="entry name" value="NAD(P)-binding Rossmann-fold domains"/>
    <property type="match status" value="1"/>
</dbReference>
<feature type="domain" description="NAD-dependent epimerase/dehydratase" evidence="2">
    <location>
        <begin position="3"/>
        <end position="134"/>
    </location>
</feature>
<dbReference type="EMBL" id="JH993021">
    <property type="protein sequence ID" value="EKX41819.1"/>
    <property type="molecule type" value="Genomic_DNA"/>
</dbReference>
<dbReference type="eggNOG" id="KOG1502">
    <property type="taxonomic scope" value="Eukaryota"/>
</dbReference>
<organism evidence="3">
    <name type="scientific">Guillardia theta (strain CCMP2712)</name>
    <name type="common">Cryptophyte</name>
    <dbReference type="NCBI Taxonomy" id="905079"/>
    <lineage>
        <taxon>Eukaryota</taxon>
        <taxon>Cryptophyceae</taxon>
        <taxon>Pyrenomonadales</taxon>
        <taxon>Geminigeraceae</taxon>
        <taxon>Guillardia</taxon>
    </lineage>
</organism>
<sequence length="228" mass="24747">MASARRAGVRRVVLTSSVAALRGSGQKPRNGEFFTSDDWNTVSTKDGPGMEAYQYGKTQSEKEALQFGREHGIEVVSILPTFLLGPPRSSGVKSASLQQVRRWLRGEGKVQTRLICDVRDAARAHLAAAEMPGEALSESRRFIVGQERRTSAEELRELLIRGCLDMSLPAPVSPADDWIFSEDLKGDKEVETSASLRALGIGSGAEHLLPVAQTVGDMLKVLLQETAS</sequence>
<dbReference type="OrthoDB" id="2735536at2759"/>
<dbReference type="EnsemblProtists" id="EKX41819">
    <property type="protein sequence ID" value="EKX41819"/>
    <property type="gene ID" value="GUITHDRAFT_153759"/>
</dbReference>
<dbReference type="HOGENOM" id="CLU_1216750_0_0_1"/>
<dbReference type="RefSeq" id="XP_005828799.1">
    <property type="nucleotide sequence ID" value="XM_005828742.1"/>
</dbReference>
<name>L1J123_GUITC</name>
<keyword evidence="5" id="KW-1185">Reference proteome</keyword>
<proteinExistence type="predicted"/>
<dbReference type="PANTHER" id="PTHR10366:SF831">
    <property type="entry name" value="NAD-DEPENDENT EPIMERASE_DEHYDRATASE DOMAIN-CONTAINING PROTEIN"/>
    <property type="match status" value="1"/>
</dbReference>
<reference evidence="3 5" key="1">
    <citation type="journal article" date="2012" name="Nature">
        <title>Algal genomes reveal evolutionary mosaicism and the fate of nucleomorphs.</title>
        <authorList>
            <consortium name="DOE Joint Genome Institute"/>
            <person name="Curtis B.A."/>
            <person name="Tanifuji G."/>
            <person name="Burki F."/>
            <person name="Gruber A."/>
            <person name="Irimia M."/>
            <person name="Maruyama S."/>
            <person name="Arias M.C."/>
            <person name="Ball S.G."/>
            <person name="Gile G.H."/>
            <person name="Hirakawa Y."/>
            <person name="Hopkins J.F."/>
            <person name="Kuo A."/>
            <person name="Rensing S.A."/>
            <person name="Schmutz J."/>
            <person name="Symeonidi A."/>
            <person name="Elias M."/>
            <person name="Eveleigh R.J."/>
            <person name="Herman E.K."/>
            <person name="Klute M.J."/>
            <person name="Nakayama T."/>
            <person name="Obornik M."/>
            <person name="Reyes-Prieto A."/>
            <person name="Armbrust E.V."/>
            <person name="Aves S.J."/>
            <person name="Beiko R.G."/>
            <person name="Coutinho P."/>
            <person name="Dacks J.B."/>
            <person name="Durnford D.G."/>
            <person name="Fast N.M."/>
            <person name="Green B.R."/>
            <person name="Grisdale C.J."/>
            <person name="Hempel F."/>
            <person name="Henrissat B."/>
            <person name="Hoppner M.P."/>
            <person name="Ishida K."/>
            <person name="Kim E."/>
            <person name="Koreny L."/>
            <person name="Kroth P.G."/>
            <person name="Liu Y."/>
            <person name="Malik S.B."/>
            <person name="Maier U.G."/>
            <person name="McRose D."/>
            <person name="Mock T."/>
            <person name="Neilson J.A."/>
            <person name="Onodera N.T."/>
            <person name="Poole A.M."/>
            <person name="Pritham E.J."/>
            <person name="Richards T.A."/>
            <person name="Rocap G."/>
            <person name="Roy S.W."/>
            <person name="Sarai C."/>
            <person name="Schaack S."/>
            <person name="Shirato S."/>
            <person name="Slamovits C.H."/>
            <person name="Spencer D.F."/>
            <person name="Suzuki S."/>
            <person name="Worden A.Z."/>
            <person name="Zauner S."/>
            <person name="Barry K."/>
            <person name="Bell C."/>
            <person name="Bharti A.K."/>
            <person name="Crow J.A."/>
            <person name="Grimwood J."/>
            <person name="Kramer R."/>
            <person name="Lindquist E."/>
            <person name="Lucas S."/>
            <person name="Salamov A."/>
            <person name="McFadden G.I."/>
            <person name="Lane C.E."/>
            <person name="Keeling P.J."/>
            <person name="Gray M.W."/>
            <person name="Grigoriev I.V."/>
            <person name="Archibald J.M."/>
        </authorList>
    </citation>
    <scope>NUCLEOTIDE SEQUENCE</scope>
    <source>
        <strain evidence="3 5">CCMP2712</strain>
    </source>
</reference>
<evidence type="ECO:0000313" key="4">
    <source>
        <dbReference type="EnsemblProtists" id="EKX41819"/>
    </source>
</evidence>
<keyword evidence="1" id="KW-0560">Oxidoreductase</keyword>
<dbReference type="InterPro" id="IPR036291">
    <property type="entry name" value="NAD(P)-bd_dom_sf"/>
</dbReference>